<dbReference type="PROSITE" id="PS51257">
    <property type="entry name" value="PROKAR_LIPOPROTEIN"/>
    <property type="match status" value="1"/>
</dbReference>
<name>A0A368UYL6_9BACT</name>
<dbReference type="RefSeq" id="WP_114437100.1">
    <property type="nucleotide sequence ID" value="NZ_QPIZ01000012.1"/>
</dbReference>
<evidence type="ECO:0000256" key="1">
    <source>
        <dbReference type="SAM" id="SignalP"/>
    </source>
</evidence>
<organism evidence="2 3">
    <name type="scientific">Marinilabilia salmonicolor</name>
    <dbReference type="NCBI Taxonomy" id="989"/>
    <lineage>
        <taxon>Bacteria</taxon>
        <taxon>Pseudomonadati</taxon>
        <taxon>Bacteroidota</taxon>
        <taxon>Bacteroidia</taxon>
        <taxon>Marinilabiliales</taxon>
        <taxon>Marinilabiliaceae</taxon>
        <taxon>Marinilabilia</taxon>
    </lineage>
</organism>
<keyword evidence="1" id="KW-0732">Signal</keyword>
<dbReference type="EMBL" id="QPIZ01000012">
    <property type="protein sequence ID" value="RCW33889.1"/>
    <property type="molecule type" value="Genomic_DNA"/>
</dbReference>
<sequence>MKMNRLNPLLFLMTFMVSFGFVACGGDDDDNKEEPVDTEDPVIVITTPEENGSYSKTARDFFISGEFTDNVALDSCTFSLSILKSIDDEPWSSDPVGISITTGDSYSFNEEYFGKIPGDSKEGIYTLTVELIDAAGNTAPVKTISFNITE</sequence>
<evidence type="ECO:0000313" key="2">
    <source>
        <dbReference type="EMBL" id="RCW33889.1"/>
    </source>
</evidence>
<reference evidence="2 3" key="1">
    <citation type="submission" date="2018-07" db="EMBL/GenBank/DDBJ databases">
        <title>Freshwater and sediment microbial communities from various areas in North America, analyzing microbe dynamics in response to fracking.</title>
        <authorList>
            <person name="Lamendella R."/>
        </authorList>
    </citation>
    <scope>NUCLEOTIDE SEQUENCE [LARGE SCALE GENOMIC DNA]</scope>
    <source>
        <strain evidence="2 3">160A</strain>
    </source>
</reference>
<protein>
    <submittedName>
        <fullName evidence="2">Uncharacterized protein DUF4625</fullName>
    </submittedName>
</protein>
<keyword evidence="3" id="KW-1185">Reference proteome</keyword>
<dbReference type="InterPro" id="IPR013783">
    <property type="entry name" value="Ig-like_fold"/>
</dbReference>
<dbReference type="AlphaFoldDB" id="A0A368UYL6"/>
<dbReference type="Gene3D" id="2.60.40.10">
    <property type="entry name" value="Immunoglobulins"/>
    <property type="match status" value="1"/>
</dbReference>
<comment type="caution">
    <text evidence="2">The sequence shown here is derived from an EMBL/GenBank/DDBJ whole genome shotgun (WGS) entry which is preliminary data.</text>
</comment>
<dbReference type="InterPro" id="IPR027829">
    <property type="entry name" value="DUF4625"/>
</dbReference>
<feature type="signal peptide" evidence="1">
    <location>
        <begin position="1"/>
        <end position="23"/>
    </location>
</feature>
<feature type="chain" id="PRO_5017033693" evidence="1">
    <location>
        <begin position="24"/>
        <end position="150"/>
    </location>
</feature>
<dbReference type="Proteomes" id="UP000252733">
    <property type="component" value="Unassembled WGS sequence"/>
</dbReference>
<accession>A0A368UYL6</accession>
<dbReference type="Pfam" id="PF15418">
    <property type="entry name" value="DUF4625"/>
    <property type="match status" value="1"/>
</dbReference>
<evidence type="ECO:0000313" key="3">
    <source>
        <dbReference type="Proteomes" id="UP000252733"/>
    </source>
</evidence>
<proteinExistence type="predicted"/>
<gene>
    <name evidence="2" type="ORF">DFO77_11253</name>
</gene>